<evidence type="ECO:0000256" key="20">
    <source>
        <dbReference type="SAM" id="Phobius"/>
    </source>
</evidence>
<keyword evidence="9" id="KW-0521">NADP</keyword>
<dbReference type="InterPro" id="IPR017938">
    <property type="entry name" value="Riboflavin_synthase-like_b-brl"/>
</dbReference>
<keyword evidence="24" id="KW-1185">Reference proteome</keyword>
<dbReference type="PANTHER" id="PTHR19384:SF108">
    <property type="entry name" value="NADPH--CYTOCHROME P450 REDUCTASE"/>
    <property type="match status" value="1"/>
</dbReference>
<organism evidence="23 24">
    <name type="scientific">Zalerion maritima</name>
    <dbReference type="NCBI Taxonomy" id="339359"/>
    <lineage>
        <taxon>Eukaryota</taxon>
        <taxon>Fungi</taxon>
        <taxon>Dikarya</taxon>
        <taxon>Ascomycota</taxon>
        <taxon>Pezizomycotina</taxon>
        <taxon>Sordariomycetes</taxon>
        <taxon>Lulworthiomycetidae</taxon>
        <taxon>Lulworthiales</taxon>
        <taxon>Lulworthiaceae</taxon>
        <taxon>Zalerion</taxon>
    </lineage>
</organism>
<keyword evidence="13" id="KW-0756">Sterol biosynthesis</keyword>
<dbReference type="InterPro" id="IPR039261">
    <property type="entry name" value="FNR_nucleotide-bd"/>
</dbReference>
<keyword evidence="3" id="KW-0444">Lipid biosynthesis</keyword>
<evidence type="ECO:0000256" key="16">
    <source>
        <dbReference type="ARBA" id="ARBA00023166"/>
    </source>
</evidence>
<evidence type="ECO:0000256" key="5">
    <source>
        <dbReference type="ARBA" id="ARBA00022643"/>
    </source>
</evidence>
<dbReference type="EMBL" id="JAKWBI020000273">
    <property type="protein sequence ID" value="KAJ2897483.1"/>
    <property type="molecule type" value="Genomic_DNA"/>
</dbReference>
<evidence type="ECO:0000256" key="7">
    <source>
        <dbReference type="ARBA" id="ARBA00022824"/>
    </source>
</evidence>
<dbReference type="FunFam" id="3.40.50.360:FF:000036">
    <property type="entry name" value="NADPH--cytochrome P450 reductase"/>
    <property type="match status" value="1"/>
</dbReference>
<evidence type="ECO:0000256" key="18">
    <source>
        <dbReference type="ARBA" id="ARBA00023797"/>
    </source>
</evidence>
<evidence type="ECO:0000256" key="2">
    <source>
        <dbReference type="ARBA" id="ARBA00001974"/>
    </source>
</evidence>
<dbReference type="GO" id="GO:0050660">
    <property type="term" value="F:flavin adenine dinucleotide binding"/>
    <property type="evidence" value="ECO:0007669"/>
    <property type="project" value="TreeGrafter"/>
</dbReference>
<evidence type="ECO:0000259" key="22">
    <source>
        <dbReference type="PROSITE" id="PS51384"/>
    </source>
</evidence>
<keyword evidence="10" id="KW-0752">Steroid biosynthesis</keyword>
<keyword evidence="8" id="KW-0274">FAD</keyword>
<evidence type="ECO:0000313" key="24">
    <source>
        <dbReference type="Proteomes" id="UP001201980"/>
    </source>
</evidence>
<dbReference type="PRINTS" id="PR00369">
    <property type="entry name" value="FLAVODOXIN"/>
</dbReference>
<comment type="caution">
    <text evidence="23">The sequence shown here is derived from an EMBL/GenBank/DDBJ whole genome shotgun (WGS) entry which is preliminary data.</text>
</comment>
<evidence type="ECO:0000256" key="9">
    <source>
        <dbReference type="ARBA" id="ARBA00022857"/>
    </source>
</evidence>
<keyword evidence="5" id="KW-0288">FMN</keyword>
<dbReference type="InterPro" id="IPR001433">
    <property type="entry name" value="OxRdtase_FAD/NAD-bd"/>
</dbReference>
<protein>
    <recommendedName>
        <fullName evidence="18">NADPH--hemoprotein reductase</fullName>
        <ecNumber evidence="18">1.6.2.4</ecNumber>
    </recommendedName>
</protein>
<evidence type="ECO:0000256" key="11">
    <source>
        <dbReference type="ARBA" id="ARBA00022989"/>
    </source>
</evidence>
<feature type="domain" description="FAD-binding FR-type" evidence="22">
    <location>
        <begin position="310"/>
        <end position="558"/>
    </location>
</feature>
<dbReference type="PROSITE" id="PS51384">
    <property type="entry name" value="FAD_FR"/>
    <property type="match status" value="1"/>
</dbReference>
<accession>A0AAD5RL96</accession>
<dbReference type="FunFam" id="3.40.50.80:FF:000032">
    <property type="entry name" value="NADPH-dependent diflavin oxidoreductase 1"/>
    <property type="match status" value="1"/>
</dbReference>
<dbReference type="EC" id="1.6.2.4" evidence="18"/>
<keyword evidence="12" id="KW-0560">Oxidoreductase</keyword>
<dbReference type="GO" id="GO:0003958">
    <property type="term" value="F:NADPH-hemoprotein reductase activity"/>
    <property type="evidence" value="ECO:0007669"/>
    <property type="project" value="UniProtKB-EC"/>
</dbReference>
<keyword evidence="6 20" id="KW-0812">Transmembrane</keyword>
<dbReference type="GO" id="GO:0010181">
    <property type="term" value="F:FMN binding"/>
    <property type="evidence" value="ECO:0007669"/>
    <property type="project" value="InterPro"/>
</dbReference>
<dbReference type="InterPro" id="IPR001709">
    <property type="entry name" value="Flavoprot_Pyr_Nucl_cyt_Rdtase"/>
</dbReference>
<dbReference type="Pfam" id="PF00667">
    <property type="entry name" value="FAD_binding_1"/>
    <property type="match status" value="1"/>
</dbReference>
<dbReference type="GO" id="GO:0016126">
    <property type="term" value="P:sterol biosynthetic process"/>
    <property type="evidence" value="ECO:0007669"/>
    <property type="project" value="UniProtKB-KW"/>
</dbReference>
<dbReference type="SUPFAM" id="SSF63380">
    <property type="entry name" value="Riboflavin synthase domain-like"/>
    <property type="match status" value="1"/>
</dbReference>
<proteinExistence type="predicted"/>
<dbReference type="Pfam" id="PF00175">
    <property type="entry name" value="NAD_binding_1"/>
    <property type="match status" value="1"/>
</dbReference>
<evidence type="ECO:0000256" key="14">
    <source>
        <dbReference type="ARBA" id="ARBA00023098"/>
    </source>
</evidence>
<dbReference type="InterPro" id="IPR023208">
    <property type="entry name" value="P450R"/>
</dbReference>
<dbReference type="Gene3D" id="3.40.50.360">
    <property type="match status" value="1"/>
</dbReference>
<keyword evidence="15 20" id="KW-0472">Membrane</keyword>
<dbReference type="Gene3D" id="3.40.50.80">
    <property type="entry name" value="Nucleotide-binding domain of ferredoxin-NADP reductase (FNR) module"/>
    <property type="match status" value="1"/>
</dbReference>
<gene>
    <name evidence="23" type="ORF">MKZ38_004650</name>
</gene>
<feature type="domain" description="Flavodoxin-like" evidence="21">
    <location>
        <begin position="104"/>
        <end position="258"/>
    </location>
</feature>
<dbReference type="PANTHER" id="PTHR19384">
    <property type="entry name" value="NITRIC OXIDE SYNTHASE-RELATED"/>
    <property type="match status" value="1"/>
</dbReference>
<evidence type="ECO:0000256" key="19">
    <source>
        <dbReference type="SAM" id="MobiDB-lite"/>
    </source>
</evidence>
<keyword evidence="11 20" id="KW-1133">Transmembrane helix</keyword>
<dbReference type="Pfam" id="PF00258">
    <property type="entry name" value="Flavodoxin_1"/>
    <property type="match status" value="1"/>
</dbReference>
<dbReference type="SUPFAM" id="SSF52218">
    <property type="entry name" value="Flavoproteins"/>
    <property type="match status" value="1"/>
</dbReference>
<evidence type="ECO:0000313" key="23">
    <source>
        <dbReference type="EMBL" id="KAJ2897483.1"/>
    </source>
</evidence>
<feature type="compositionally biased region" description="Low complexity" evidence="19">
    <location>
        <begin position="1"/>
        <end position="14"/>
    </location>
</feature>
<keyword evidence="17" id="KW-0753">Steroid metabolism</keyword>
<evidence type="ECO:0000256" key="6">
    <source>
        <dbReference type="ARBA" id="ARBA00022692"/>
    </source>
</evidence>
<dbReference type="Gene3D" id="1.20.990.10">
    <property type="entry name" value="NADPH-cytochrome p450 Reductase, Chain A, domain 3"/>
    <property type="match status" value="1"/>
</dbReference>
<evidence type="ECO:0000256" key="13">
    <source>
        <dbReference type="ARBA" id="ARBA00023011"/>
    </source>
</evidence>
<evidence type="ECO:0000256" key="1">
    <source>
        <dbReference type="ARBA" id="ARBA00001917"/>
    </source>
</evidence>
<name>A0AAD5RL96_9PEZI</name>
<dbReference type="InterPro" id="IPR008254">
    <property type="entry name" value="Flavodoxin/NO_synth"/>
</dbReference>
<sequence>MQSPIDDVSSPDSSGFAAASATPPPFEEILNRMKPTTLSDTVALAAATFVFVAYLLRGYLWDKPDPYGYIFYERPQATDGDGAHGGTRRTRNIAERLEELNKDVVVFWGSQSGTAEGFANRLSRELHQRLGLDAMAADLSDFEPETIAQIPRSKTAILILSTYGEGDPSDNATQFWEWLIKAVEGKNSDSATSALLGSLKYAAFGLGNSDYQYYNRVVDVVDDAFVACGAERLLPTGQADDSHGATEEDFLEWKDSLFAFFRDHFGIQEREPKYEPTVDVVEDDSLQQQDLYDGEPVHPPEGSGFKQVNSPVKALKIRNAKELFASSSGRNCLHMDLDITDHPQLTYKTGDHLAVWPMNPNQEVDRLLRVLGLTSRRQSPVIVRALDPEAVKVKVPTPTSIEALLRYYLEICAAVPRDVVRGLAEFAPTPAARDFLHILGKDKDSYGSFLSHTHINLGKLLELATKGDSTAVWSNLPLSYLVDALPRTQPRFYSISSSSIISPRAPAITALVSSTPLTPPDASIPGLTTNYLLALSDYLPEAIKTANTPSPMLTYNLPGPSDALSGGLVYGHIRRSKFKLPMQASCPLIMIAAGTGLAPFRAFISERARLQSIGKKSGKILLFFGCRNPEEDFIYSDELAQLEEGDLKGTLRVVTAFSRVQGSPKLYVQDKVRELGSEVVEMLTQESASMYICGRASMAREVGKAVGDLVMDRRKDAGESSFGENQTKQWREGMKRTRKWQEDVWG</sequence>
<dbReference type="InterPro" id="IPR001094">
    <property type="entry name" value="Flavdoxin-like"/>
</dbReference>
<evidence type="ECO:0000256" key="17">
    <source>
        <dbReference type="ARBA" id="ARBA00023221"/>
    </source>
</evidence>
<evidence type="ECO:0000259" key="21">
    <source>
        <dbReference type="PROSITE" id="PS50902"/>
    </source>
</evidence>
<keyword evidence="14" id="KW-0443">Lipid metabolism</keyword>
<evidence type="ECO:0000256" key="12">
    <source>
        <dbReference type="ARBA" id="ARBA00023002"/>
    </source>
</evidence>
<dbReference type="AlphaFoldDB" id="A0AAD5RL96"/>
<feature type="region of interest" description="Disordered" evidence="19">
    <location>
        <begin position="1"/>
        <end position="21"/>
    </location>
</feature>
<evidence type="ECO:0000256" key="15">
    <source>
        <dbReference type="ARBA" id="ARBA00023136"/>
    </source>
</evidence>
<dbReference type="Proteomes" id="UP001201980">
    <property type="component" value="Unassembled WGS sequence"/>
</dbReference>
<keyword evidence="4" id="KW-0285">Flavoprotein</keyword>
<dbReference type="InterPro" id="IPR003097">
    <property type="entry name" value="CysJ-like_FAD-binding"/>
</dbReference>
<dbReference type="PRINTS" id="PR00371">
    <property type="entry name" value="FPNCR"/>
</dbReference>
<dbReference type="SUPFAM" id="SSF52343">
    <property type="entry name" value="Ferredoxin reductase-like, C-terminal NADP-linked domain"/>
    <property type="match status" value="1"/>
</dbReference>
<feature type="region of interest" description="Disordered" evidence="19">
    <location>
        <begin position="717"/>
        <end position="746"/>
    </location>
</feature>
<dbReference type="Gene3D" id="2.40.30.10">
    <property type="entry name" value="Translation factors"/>
    <property type="match status" value="1"/>
</dbReference>
<comment type="cofactor">
    <cofactor evidence="2">
        <name>FAD</name>
        <dbReference type="ChEBI" id="CHEBI:57692"/>
    </cofactor>
</comment>
<evidence type="ECO:0000256" key="3">
    <source>
        <dbReference type="ARBA" id="ARBA00022516"/>
    </source>
</evidence>
<comment type="cofactor">
    <cofactor evidence="1">
        <name>FMN</name>
        <dbReference type="ChEBI" id="CHEBI:58210"/>
    </cofactor>
</comment>
<keyword evidence="16" id="KW-1207">Sterol metabolism</keyword>
<dbReference type="InterPro" id="IPR029039">
    <property type="entry name" value="Flavoprotein-like_sf"/>
</dbReference>
<keyword evidence="7" id="KW-0256">Endoplasmic reticulum</keyword>
<dbReference type="InterPro" id="IPR023173">
    <property type="entry name" value="NADPH_Cyt_P450_Rdtase_alpha"/>
</dbReference>
<reference evidence="23" key="1">
    <citation type="submission" date="2022-07" db="EMBL/GenBank/DDBJ databases">
        <title>Draft genome sequence of Zalerion maritima ATCC 34329, a (micro)plastics degrading marine fungus.</title>
        <authorList>
            <person name="Paco A."/>
            <person name="Goncalves M.F.M."/>
            <person name="Rocha-Santos T.A.P."/>
            <person name="Alves A."/>
        </authorList>
    </citation>
    <scope>NUCLEOTIDE SEQUENCE</scope>
    <source>
        <strain evidence="23">ATCC 34329</strain>
    </source>
</reference>
<evidence type="ECO:0000256" key="8">
    <source>
        <dbReference type="ARBA" id="ARBA00022827"/>
    </source>
</evidence>
<evidence type="ECO:0000256" key="4">
    <source>
        <dbReference type="ARBA" id="ARBA00022630"/>
    </source>
</evidence>
<feature type="compositionally biased region" description="Basic and acidic residues" evidence="19">
    <location>
        <begin position="729"/>
        <end position="746"/>
    </location>
</feature>
<evidence type="ECO:0000256" key="10">
    <source>
        <dbReference type="ARBA" id="ARBA00022955"/>
    </source>
</evidence>
<dbReference type="GO" id="GO:0005829">
    <property type="term" value="C:cytosol"/>
    <property type="evidence" value="ECO:0007669"/>
    <property type="project" value="TreeGrafter"/>
</dbReference>
<dbReference type="PIRSF" id="PIRSF000208">
    <property type="entry name" value="P450R"/>
    <property type="match status" value="1"/>
</dbReference>
<dbReference type="InterPro" id="IPR017927">
    <property type="entry name" value="FAD-bd_FR_type"/>
</dbReference>
<dbReference type="PROSITE" id="PS50902">
    <property type="entry name" value="FLAVODOXIN_LIKE"/>
    <property type="match status" value="1"/>
</dbReference>
<feature type="transmembrane region" description="Helical" evidence="20">
    <location>
        <begin position="42"/>
        <end position="60"/>
    </location>
</feature>